<reference evidence="2" key="2">
    <citation type="submission" date="2025-08" db="UniProtKB">
        <authorList>
            <consortium name="RefSeq"/>
        </authorList>
    </citation>
    <scope>IDENTIFICATION</scope>
    <source>
        <tissue evidence="2">Leaf</tissue>
    </source>
</reference>
<accession>A0A6J0LDW0</accession>
<keyword evidence="1" id="KW-1185">Reference proteome</keyword>
<dbReference type="AlphaFoldDB" id="A0A6J0LDW0"/>
<dbReference type="Proteomes" id="UP000504610">
    <property type="component" value="Chromosome 6"/>
</dbReference>
<sequence>MVGAAHPRRTRGTVIYQPQLKPGSTYSLKNLFATKPKEIYRVADLRVTICFSHSSVLFHLEYLSTPTGSDSTYMKVISIEKGLCLHEQDESGKGLFSMSLKRYERHSYAEKQVNGT</sequence>
<proteinExistence type="predicted"/>
<dbReference type="GeneID" id="108829111"/>
<evidence type="ECO:0000313" key="2">
    <source>
        <dbReference type="RefSeq" id="XP_018458272.1"/>
    </source>
</evidence>
<reference evidence="1" key="1">
    <citation type="journal article" date="2019" name="Database">
        <title>The radish genome database (RadishGD): an integrated information resource for radish genomics.</title>
        <authorList>
            <person name="Yu H.J."/>
            <person name="Baek S."/>
            <person name="Lee Y.J."/>
            <person name="Cho A."/>
            <person name="Mun J.H."/>
        </authorList>
    </citation>
    <scope>NUCLEOTIDE SEQUENCE [LARGE SCALE GENOMIC DNA]</scope>
    <source>
        <strain evidence="1">cv. WK10039</strain>
    </source>
</reference>
<dbReference type="KEGG" id="rsz:108829111"/>
<dbReference type="OrthoDB" id="1087834at2759"/>
<name>A0A6J0LDW0_RAPSA</name>
<dbReference type="RefSeq" id="XP_018458272.1">
    <property type="nucleotide sequence ID" value="XM_018602770.2"/>
</dbReference>
<organism evidence="1 2">
    <name type="scientific">Raphanus sativus</name>
    <name type="common">Radish</name>
    <name type="synonym">Raphanus raphanistrum var. sativus</name>
    <dbReference type="NCBI Taxonomy" id="3726"/>
    <lineage>
        <taxon>Eukaryota</taxon>
        <taxon>Viridiplantae</taxon>
        <taxon>Streptophyta</taxon>
        <taxon>Embryophyta</taxon>
        <taxon>Tracheophyta</taxon>
        <taxon>Spermatophyta</taxon>
        <taxon>Magnoliopsida</taxon>
        <taxon>eudicotyledons</taxon>
        <taxon>Gunneridae</taxon>
        <taxon>Pentapetalae</taxon>
        <taxon>rosids</taxon>
        <taxon>malvids</taxon>
        <taxon>Brassicales</taxon>
        <taxon>Brassicaceae</taxon>
        <taxon>Brassiceae</taxon>
        <taxon>Raphanus</taxon>
    </lineage>
</organism>
<evidence type="ECO:0000313" key="1">
    <source>
        <dbReference type="Proteomes" id="UP000504610"/>
    </source>
</evidence>
<protein>
    <submittedName>
        <fullName evidence="2">Uncharacterized protein LOC108829111</fullName>
    </submittedName>
</protein>
<gene>
    <name evidence="2" type="primary">LOC108829111</name>
</gene>